<name>A0AAD5TTJ1_9FUNG</name>
<accession>A0AAD5TTJ1</accession>
<dbReference type="PANTHER" id="PTHR10953:SF5">
    <property type="entry name" value="SUMO-ACTIVATING ENZYME SUBUNIT 2"/>
    <property type="match status" value="1"/>
</dbReference>
<dbReference type="SUPFAM" id="SSF69572">
    <property type="entry name" value="Activating enzymes of the ubiquitin-like proteins"/>
    <property type="match status" value="1"/>
</dbReference>
<dbReference type="GO" id="GO:0016925">
    <property type="term" value="P:protein sumoylation"/>
    <property type="evidence" value="ECO:0007669"/>
    <property type="project" value="TreeGrafter"/>
</dbReference>
<comment type="caution">
    <text evidence="7">The sequence shown here is derived from an EMBL/GenBank/DDBJ whole genome shotgun (WGS) entry which is preliminary data.</text>
</comment>
<dbReference type="Gene3D" id="3.40.50.720">
    <property type="entry name" value="NAD(P)-binding Rossmann-like Domain"/>
    <property type="match status" value="1"/>
</dbReference>
<evidence type="ECO:0000256" key="4">
    <source>
        <dbReference type="ARBA" id="ARBA00043952"/>
    </source>
</evidence>
<dbReference type="PROSITE" id="PS00865">
    <property type="entry name" value="UBIQUITIN_ACTIVAT_2"/>
    <property type="match status" value="1"/>
</dbReference>
<protein>
    <submittedName>
        <fullName evidence="7">E1 ubiquitin-activating protein uba2</fullName>
    </submittedName>
</protein>
<feature type="domain" description="THIF-type NAD/FAD binding fold" evidence="6">
    <location>
        <begin position="15"/>
        <end position="189"/>
    </location>
</feature>
<evidence type="ECO:0000256" key="1">
    <source>
        <dbReference type="ARBA" id="ARBA00022741"/>
    </source>
</evidence>
<evidence type="ECO:0000256" key="2">
    <source>
        <dbReference type="ARBA" id="ARBA00022786"/>
    </source>
</evidence>
<proteinExistence type="predicted"/>
<dbReference type="InterPro" id="IPR033127">
    <property type="entry name" value="UBQ-activ_enz_E1_Cys_AS"/>
</dbReference>
<dbReference type="GO" id="GO:0005524">
    <property type="term" value="F:ATP binding"/>
    <property type="evidence" value="ECO:0007669"/>
    <property type="project" value="UniProtKB-KW"/>
</dbReference>
<evidence type="ECO:0000313" key="8">
    <source>
        <dbReference type="Proteomes" id="UP001211065"/>
    </source>
</evidence>
<dbReference type="InterPro" id="IPR035985">
    <property type="entry name" value="Ubiquitin-activating_enz"/>
</dbReference>
<keyword evidence="2" id="KW-0833">Ubl conjugation pathway</keyword>
<feature type="active site" description="Glycyl thioester intermediate" evidence="5">
    <location>
        <position position="184"/>
    </location>
</feature>
<keyword evidence="8" id="KW-1185">Reference proteome</keyword>
<dbReference type="InterPro" id="IPR000594">
    <property type="entry name" value="ThiF_NAD_FAD-bd"/>
</dbReference>
<keyword evidence="3" id="KW-0067">ATP-binding</keyword>
<dbReference type="GO" id="GO:0031510">
    <property type="term" value="C:SUMO activating enzyme complex"/>
    <property type="evidence" value="ECO:0007669"/>
    <property type="project" value="TreeGrafter"/>
</dbReference>
<evidence type="ECO:0000259" key="6">
    <source>
        <dbReference type="Pfam" id="PF00899"/>
    </source>
</evidence>
<sequence length="192" mass="21724">MTQTSKKKNRNDHNIEILGQNTFNKVQNSKVLMVGTGGIGCELIKNLVLSGFKDIIMVDFDTIDLSNLNRQFLFQKKHIKKSKAHVAKEAALLFNDQVKIQSFNDSIFDEKFNLNWFKNFDIIFNALDNLPARRHVNLMAMAANVPLVESGTAGYLGQVTVHKKNLYECFDCEPKPTPKTFPVCTIRSTPST</sequence>
<evidence type="ECO:0000256" key="3">
    <source>
        <dbReference type="ARBA" id="ARBA00022840"/>
    </source>
</evidence>
<feature type="non-terminal residue" evidence="7">
    <location>
        <position position="192"/>
    </location>
</feature>
<dbReference type="InterPro" id="IPR045886">
    <property type="entry name" value="ThiF/MoeB/HesA"/>
</dbReference>
<dbReference type="Proteomes" id="UP001211065">
    <property type="component" value="Unassembled WGS sequence"/>
</dbReference>
<reference evidence="7" key="1">
    <citation type="submission" date="2020-05" db="EMBL/GenBank/DDBJ databases">
        <title>Phylogenomic resolution of chytrid fungi.</title>
        <authorList>
            <person name="Stajich J.E."/>
            <person name="Amses K."/>
            <person name="Simmons R."/>
            <person name="Seto K."/>
            <person name="Myers J."/>
            <person name="Bonds A."/>
            <person name="Quandt C.A."/>
            <person name="Barry K."/>
            <person name="Liu P."/>
            <person name="Grigoriev I."/>
            <person name="Longcore J.E."/>
            <person name="James T.Y."/>
        </authorList>
    </citation>
    <scope>NUCLEOTIDE SEQUENCE</scope>
    <source>
        <strain evidence="7">JEL0476</strain>
    </source>
</reference>
<organism evidence="7 8">
    <name type="scientific">Clydaea vesicula</name>
    <dbReference type="NCBI Taxonomy" id="447962"/>
    <lineage>
        <taxon>Eukaryota</taxon>
        <taxon>Fungi</taxon>
        <taxon>Fungi incertae sedis</taxon>
        <taxon>Chytridiomycota</taxon>
        <taxon>Chytridiomycota incertae sedis</taxon>
        <taxon>Chytridiomycetes</taxon>
        <taxon>Lobulomycetales</taxon>
        <taxon>Lobulomycetaceae</taxon>
        <taxon>Clydaea</taxon>
    </lineage>
</organism>
<dbReference type="GO" id="GO:0005737">
    <property type="term" value="C:cytoplasm"/>
    <property type="evidence" value="ECO:0007669"/>
    <property type="project" value="TreeGrafter"/>
</dbReference>
<evidence type="ECO:0000256" key="5">
    <source>
        <dbReference type="PROSITE-ProRule" id="PRU10132"/>
    </source>
</evidence>
<keyword evidence="1" id="KW-0547">Nucleotide-binding</keyword>
<dbReference type="GO" id="GO:0019948">
    <property type="term" value="F:SUMO activating enzyme activity"/>
    <property type="evidence" value="ECO:0007669"/>
    <property type="project" value="TreeGrafter"/>
</dbReference>
<gene>
    <name evidence="7" type="primary">UBA2_2</name>
    <name evidence="7" type="ORF">HK099_001595</name>
</gene>
<dbReference type="Pfam" id="PF00899">
    <property type="entry name" value="ThiF"/>
    <property type="match status" value="1"/>
</dbReference>
<dbReference type="EMBL" id="JADGJW010001466">
    <property type="protein sequence ID" value="KAJ3203166.1"/>
    <property type="molecule type" value="Genomic_DNA"/>
</dbReference>
<dbReference type="PANTHER" id="PTHR10953">
    <property type="entry name" value="UBIQUITIN-ACTIVATING ENZYME E1"/>
    <property type="match status" value="1"/>
</dbReference>
<dbReference type="AlphaFoldDB" id="A0AAD5TTJ1"/>
<comment type="pathway">
    <text evidence="4">Protein modification.</text>
</comment>
<evidence type="ECO:0000313" key="7">
    <source>
        <dbReference type="EMBL" id="KAJ3203166.1"/>
    </source>
</evidence>